<organism evidence="1 2">
    <name type="scientific">Marinobacterium halophilum</name>
    <dbReference type="NCBI Taxonomy" id="267374"/>
    <lineage>
        <taxon>Bacteria</taxon>
        <taxon>Pseudomonadati</taxon>
        <taxon>Pseudomonadota</taxon>
        <taxon>Gammaproteobacteria</taxon>
        <taxon>Oceanospirillales</taxon>
        <taxon>Oceanospirillaceae</taxon>
        <taxon>Marinobacterium</taxon>
    </lineage>
</organism>
<sequence>MRNLSISATPWQACLPDQPVELPAGEQLLALECCEYEHWQYQRLALARAGEAFYYLYAASGAQVWVLGVFDTAGQADMFLALHNDNPLNVPALEQRGLQPPAVSVEEGVLRYPRYAGMYRVGFKSYRVEPDMADADLLMLQYVERYNSQLLGVLPEKEACLAIYSHFDGRLRGCKMC</sequence>
<protein>
    <submittedName>
        <fullName evidence="1">Uncharacterized protein</fullName>
    </submittedName>
</protein>
<keyword evidence="2" id="KW-1185">Reference proteome</keyword>
<evidence type="ECO:0000313" key="2">
    <source>
        <dbReference type="Proteomes" id="UP000242133"/>
    </source>
</evidence>
<dbReference type="RefSeq" id="WP_106591992.1">
    <property type="nucleotide sequence ID" value="NZ_PYGI01000013.1"/>
</dbReference>
<comment type="caution">
    <text evidence="1">The sequence shown here is derived from an EMBL/GenBank/DDBJ whole genome shotgun (WGS) entry which is preliminary data.</text>
</comment>
<dbReference type="OrthoDB" id="6088752at2"/>
<proteinExistence type="predicted"/>
<dbReference type="AlphaFoldDB" id="A0A2P8EUU8"/>
<dbReference type="Proteomes" id="UP000242133">
    <property type="component" value="Unassembled WGS sequence"/>
</dbReference>
<name>A0A2P8EUU8_9GAMM</name>
<evidence type="ECO:0000313" key="1">
    <source>
        <dbReference type="EMBL" id="PSL13205.1"/>
    </source>
</evidence>
<gene>
    <name evidence="1" type="ORF">CLV44_11334</name>
</gene>
<reference evidence="1 2" key="1">
    <citation type="submission" date="2018-03" db="EMBL/GenBank/DDBJ databases">
        <title>Genomic Encyclopedia of Archaeal and Bacterial Type Strains, Phase II (KMG-II): from individual species to whole genera.</title>
        <authorList>
            <person name="Goeker M."/>
        </authorList>
    </citation>
    <scope>NUCLEOTIDE SEQUENCE [LARGE SCALE GENOMIC DNA]</scope>
    <source>
        <strain evidence="1 2">DSM 17586</strain>
    </source>
</reference>
<accession>A0A2P8EUU8</accession>
<dbReference type="EMBL" id="PYGI01000013">
    <property type="protein sequence ID" value="PSL13205.1"/>
    <property type="molecule type" value="Genomic_DNA"/>
</dbReference>